<dbReference type="Proteomes" id="UP000184383">
    <property type="component" value="Unassembled WGS sequence"/>
</dbReference>
<accession>A0A1L9RM82</accession>
<dbReference type="Pfam" id="PF12697">
    <property type="entry name" value="Abhydrolase_6"/>
    <property type="match status" value="1"/>
</dbReference>
<dbReference type="SUPFAM" id="SSF53474">
    <property type="entry name" value="alpha/beta-Hydrolases"/>
    <property type="match status" value="1"/>
</dbReference>
<reference evidence="3" key="1">
    <citation type="journal article" date="2017" name="Genome Biol.">
        <title>Comparative genomics reveals high biological diversity and specific adaptations in the industrially and medically important fungal genus Aspergillus.</title>
        <authorList>
            <person name="de Vries R.P."/>
            <person name="Riley R."/>
            <person name="Wiebenga A."/>
            <person name="Aguilar-Osorio G."/>
            <person name="Amillis S."/>
            <person name="Uchima C.A."/>
            <person name="Anderluh G."/>
            <person name="Asadollahi M."/>
            <person name="Askin M."/>
            <person name="Barry K."/>
            <person name="Battaglia E."/>
            <person name="Bayram O."/>
            <person name="Benocci T."/>
            <person name="Braus-Stromeyer S.A."/>
            <person name="Caldana C."/>
            <person name="Canovas D."/>
            <person name="Cerqueira G.C."/>
            <person name="Chen F."/>
            <person name="Chen W."/>
            <person name="Choi C."/>
            <person name="Clum A."/>
            <person name="Dos Santos R.A."/>
            <person name="Damasio A.R."/>
            <person name="Diallinas G."/>
            <person name="Emri T."/>
            <person name="Fekete E."/>
            <person name="Flipphi M."/>
            <person name="Freyberg S."/>
            <person name="Gallo A."/>
            <person name="Gournas C."/>
            <person name="Habgood R."/>
            <person name="Hainaut M."/>
            <person name="Harispe M.L."/>
            <person name="Henrissat B."/>
            <person name="Hilden K.S."/>
            <person name="Hope R."/>
            <person name="Hossain A."/>
            <person name="Karabika E."/>
            <person name="Karaffa L."/>
            <person name="Karanyi Z."/>
            <person name="Krasevec N."/>
            <person name="Kuo A."/>
            <person name="Kusch H."/>
            <person name="LaButti K."/>
            <person name="Lagendijk E.L."/>
            <person name="Lapidus A."/>
            <person name="Levasseur A."/>
            <person name="Lindquist E."/>
            <person name="Lipzen A."/>
            <person name="Logrieco A.F."/>
            <person name="MacCabe A."/>
            <person name="Maekelae M.R."/>
            <person name="Malavazi I."/>
            <person name="Melin P."/>
            <person name="Meyer V."/>
            <person name="Mielnichuk N."/>
            <person name="Miskei M."/>
            <person name="Molnar A.P."/>
            <person name="Mule G."/>
            <person name="Ngan C.Y."/>
            <person name="Orejas M."/>
            <person name="Orosz E."/>
            <person name="Ouedraogo J.P."/>
            <person name="Overkamp K.M."/>
            <person name="Park H.-S."/>
            <person name="Perrone G."/>
            <person name="Piumi F."/>
            <person name="Punt P.J."/>
            <person name="Ram A.F."/>
            <person name="Ramon A."/>
            <person name="Rauscher S."/>
            <person name="Record E."/>
            <person name="Riano-Pachon D.M."/>
            <person name="Robert V."/>
            <person name="Roehrig J."/>
            <person name="Ruller R."/>
            <person name="Salamov A."/>
            <person name="Salih N.S."/>
            <person name="Samson R.A."/>
            <person name="Sandor E."/>
            <person name="Sanguinetti M."/>
            <person name="Schuetze T."/>
            <person name="Sepcic K."/>
            <person name="Shelest E."/>
            <person name="Sherlock G."/>
            <person name="Sophianopoulou V."/>
            <person name="Squina F.M."/>
            <person name="Sun H."/>
            <person name="Susca A."/>
            <person name="Todd R.B."/>
            <person name="Tsang A."/>
            <person name="Unkles S.E."/>
            <person name="van de Wiele N."/>
            <person name="van Rossen-Uffink D."/>
            <person name="Oliveira J.V."/>
            <person name="Vesth T.C."/>
            <person name="Visser J."/>
            <person name="Yu J.-H."/>
            <person name="Zhou M."/>
            <person name="Andersen M.R."/>
            <person name="Archer D.B."/>
            <person name="Baker S.E."/>
            <person name="Benoit I."/>
            <person name="Brakhage A.A."/>
            <person name="Braus G.H."/>
            <person name="Fischer R."/>
            <person name="Frisvad J.C."/>
            <person name="Goldman G.H."/>
            <person name="Houbraken J."/>
            <person name="Oakley B."/>
            <person name="Pocsi I."/>
            <person name="Scazzocchio C."/>
            <person name="Seiboth B."/>
            <person name="vanKuyk P.A."/>
            <person name="Wortman J."/>
            <person name="Dyer P.S."/>
            <person name="Grigoriev I.V."/>
        </authorList>
    </citation>
    <scope>NUCLEOTIDE SEQUENCE [LARGE SCALE GENOMIC DNA]</scope>
    <source>
        <strain evidence="3">DTO 134E9</strain>
    </source>
</reference>
<evidence type="ECO:0000259" key="1">
    <source>
        <dbReference type="Pfam" id="PF12697"/>
    </source>
</evidence>
<gene>
    <name evidence="2" type="ORF">ASPWEDRAFT_69283</name>
</gene>
<organism evidence="2 3">
    <name type="scientific">Aspergillus wentii DTO 134E9</name>
    <dbReference type="NCBI Taxonomy" id="1073089"/>
    <lineage>
        <taxon>Eukaryota</taxon>
        <taxon>Fungi</taxon>
        <taxon>Dikarya</taxon>
        <taxon>Ascomycota</taxon>
        <taxon>Pezizomycotina</taxon>
        <taxon>Eurotiomycetes</taxon>
        <taxon>Eurotiomycetidae</taxon>
        <taxon>Eurotiales</taxon>
        <taxon>Aspergillaceae</taxon>
        <taxon>Aspergillus</taxon>
        <taxon>Aspergillus subgen. Cremei</taxon>
    </lineage>
</organism>
<dbReference type="VEuPathDB" id="FungiDB:ASPWEDRAFT_69283"/>
<dbReference type="InterPro" id="IPR029058">
    <property type="entry name" value="AB_hydrolase_fold"/>
</dbReference>
<feature type="domain" description="AB hydrolase-1" evidence="1">
    <location>
        <begin position="6"/>
        <end position="242"/>
    </location>
</feature>
<proteinExistence type="predicted"/>
<dbReference type="STRING" id="1073089.A0A1L9RM82"/>
<protein>
    <recommendedName>
        <fullName evidence="1">AB hydrolase-1 domain-containing protein</fullName>
    </recommendedName>
</protein>
<dbReference type="GeneID" id="63754879"/>
<dbReference type="OrthoDB" id="1263307at2759"/>
<dbReference type="InterPro" id="IPR000073">
    <property type="entry name" value="AB_hydrolase_1"/>
</dbReference>
<sequence length="252" mass="26876">MANPSIVIIPGSFSPPSMYTTFASHLQSNGFETIVGTLPTASRTPPSPAATMEDDASHFHDVINALADEGKDVVIVAHSYGGIVANQCAQGLLKTDRAAFGKPGGVVRVVFITCIVPALGCSTSDTTSDIRFDGISVQGDYMTLDAVESAKMNFSDLPLDEAVKFSSHATMHSALSFAGKLSYAAYEHVAVSYIICEKDACLPPTFQQDRIKLIEEKSGNKVDTRSINAGHFPPITRPEELAGLIQEAIIRV</sequence>
<dbReference type="RefSeq" id="XP_040689731.1">
    <property type="nucleotide sequence ID" value="XM_040839031.1"/>
</dbReference>
<evidence type="ECO:0000313" key="2">
    <source>
        <dbReference type="EMBL" id="OJJ36055.1"/>
    </source>
</evidence>
<dbReference type="InterPro" id="IPR052897">
    <property type="entry name" value="Sec-Metab_Biosynth_Hydrolase"/>
</dbReference>
<evidence type="ECO:0000313" key="3">
    <source>
        <dbReference type="Proteomes" id="UP000184383"/>
    </source>
</evidence>
<keyword evidence="3" id="KW-1185">Reference proteome</keyword>
<dbReference type="Gene3D" id="3.40.50.1820">
    <property type="entry name" value="alpha/beta hydrolase"/>
    <property type="match status" value="1"/>
</dbReference>
<dbReference type="PANTHER" id="PTHR37017:SF13">
    <property type="entry name" value="AB HYDROLASE-1 DOMAIN-CONTAINING PROTEIN"/>
    <property type="match status" value="1"/>
</dbReference>
<dbReference type="PANTHER" id="PTHR37017">
    <property type="entry name" value="AB HYDROLASE-1 DOMAIN-CONTAINING PROTEIN-RELATED"/>
    <property type="match status" value="1"/>
</dbReference>
<dbReference type="EMBL" id="KV878212">
    <property type="protein sequence ID" value="OJJ36055.1"/>
    <property type="molecule type" value="Genomic_DNA"/>
</dbReference>
<dbReference type="AlphaFoldDB" id="A0A1L9RM82"/>
<name>A0A1L9RM82_ASPWE</name>